<dbReference type="Pfam" id="PF00501">
    <property type="entry name" value="AMP-binding"/>
    <property type="match status" value="1"/>
</dbReference>
<keyword evidence="2" id="KW-0436">Ligase</keyword>
<dbReference type="EMBL" id="JAUESC010000002">
    <property type="protein sequence ID" value="KAK0605514.1"/>
    <property type="molecule type" value="Genomic_DNA"/>
</dbReference>
<comment type="caution">
    <text evidence="4">The sequence shown here is derived from an EMBL/GenBank/DDBJ whole genome shotgun (WGS) entry which is preliminary data.</text>
</comment>
<evidence type="ECO:0000256" key="2">
    <source>
        <dbReference type="ARBA" id="ARBA00022598"/>
    </source>
</evidence>
<comment type="similarity">
    <text evidence="1">Belongs to the ATP-dependent AMP-binding enzyme family.</text>
</comment>
<dbReference type="SUPFAM" id="SSF56801">
    <property type="entry name" value="Acetyl-CoA synthetase-like"/>
    <property type="match status" value="1"/>
</dbReference>
<dbReference type="GO" id="GO:0016874">
    <property type="term" value="F:ligase activity"/>
    <property type="evidence" value="ECO:0007669"/>
    <property type="project" value="UniProtKB-KW"/>
</dbReference>
<evidence type="ECO:0000256" key="1">
    <source>
        <dbReference type="ARBA" id="ARBA00006432"/>
    </source>
</evidence>
<protein>
    <recommendedName>
        <fullName evidence="3">AMP-dependent synthetase/ligase domain-containing protein</fullName>
    </recommendedName>
</protein>
<accession>A0AA39W0M2</accession>
<keyword evidence="5" id="KW-1185">Reference proteome</keyword>
<dbReference type="Gene3D" id="3.40.50.12780">
    <property type="entry name" value="N-terminal domain of ligase-like"/>
    <property type="match status" value="1"/>
</dbReference>
<dbReference type="InterPro" id="IPR042099">
    <property type="entry name" value="ANL_N_sf"/>
</dbReference>
<dbReference type="AlphaFoldDB" id="A0AA39W0M2"/>
<name>A0AA39W0M2_ACESA</name>
<dbReference type="Proteomes" id="UP001168877">
    <property type="component" value="Unassembled WGS sequence"/>
</dbReference>
<gene>
    <name evidence="4" type="ORF">LWI29_027737</name>
</gene>
<dbReference type="InterPro" id="IPR000873">
    <property type="entry name" value="AMP-dep_synth/lig_dom"/>
</dbReference>
<evidence type="ECO:0000313" key="4">
    <source>
        <dbReference type="EMBL" id="KAK0605514.1"/>
    </source>
</evidence>
<organism evidence="4 5">
    <name type="scientific">Acer saccharum</name>
    <name type="common">Sugar maple</name>
    <dbReference type="NCBI Taxonomy" id="4024"/>
    <lineage>
        <taxon>Eukaryota</taxon>
        <taxon>Viridiplantae</taxon>
        <taxon>Streptophyta</taxon>
        <taxon>Embryophyta</taxon>
        <taxon>Tracheophyta</taxon>
        <taxon>Spermatophyta</taxon>
        <taxon>Magnoliopsida</taxon>
        <taxon>eudicotyledons</taxon>
        <taxon>Gunneridae</taxon>
        <taxon>Pentapetalae</taxon>
        <taxon>rosids</taxon>
        <taxon>malvids</taxon>
        <taxon>Sapindales</taxon>
        <taxon>Sapindaceae</taxon>
        <taxon>Hippocastanoideae</taxon>
        <taxon>Acereae</taxon>
        <taxon>Acer</taxon>
    </lineage>
</organism>
<dbReference type="PANTHER" id="PTHR43859:SF5">
    <property type="entry name" value="ISOVALERATE--COA LIGASE AAE2"/>
    <property type="match status" value="1"/>
</dbReference>
<sequence length="99" mass="10832">MSFCRNHHGPPFDDNVTHMSGEPTILNMIVNSPVSDQKPLPHMVDVMTGGAPPPPQILQKMEEFGFRVSHLYGLTETHGPGTYCTELFAVVGSKVGITR</sequence>
<dbReference type="PANTHER" id="PTHR43859">
    <property type="entry name" value="ACYL-ACTIVATING ENZYME"/>
    <property type="match status" value="1"/>
</dbReference>
<evidence type="ECO:0000313" key="5">
    <source>
        <dbReference type="Proteomes" id="UP001168877"/>
    </source>
</evidence>
<reference evidence="4" key="1">
    <citation type="journal article" date="2022" name="Plant J.">
        <title>Strategies of tolerance reflected in two North American maple genomes.</title>
        <authorList>
            <person name="McEvoy S.L."/>
            <person name="Sezen U.U."/>
            <person name="Trouern-Trend A."/>
            <person name="McMahon S.M."/>
            <person name="Schaberg P.G."/>
            <person name="Yang J."/>
            <person name="Wegrzyn J.L."/>
            <person name="Swenson N.G."/>
        </authorList>
    </citation>
    <scope>NUCLEOTIDE SEQUENCE</scope>
    <source>
        <strain evidence="4">NS2018</strain>
    </source>
</reference>
<evidence type="ECO:0000259" key="3">
    <source>
        <dbReference type="Pfam" id="PF00501"/>
    </source>
</evidence>
<feature type="domain" description="AMP-dependent synthetase/ligase" evidence="3">
    <location>
        <begin position="15"/>
        <end position="83"/>
    </location>
</feature>
<reference evidence="4" key="2">
    <citation type="submission" date="2023-06" db="EMBL/GenBank/DDBJ databases">
        <authorList>
            <person name="Swenson N.G."/>
            <person name="Wegrzyn J.L."/>
            <person name="Mcevoy S.L."/>
        </authorList>
    </citation>
    <scope>NUCLEOTIDE SEQUENCE</scope>
    <source>
        <strain evidence="4">NS2018</strain>
        <tissue evidence="4">Leaf</tissue>
    </source>
</reference>
<proteinExistence type="inferred from homology"/>